<protein>
    <recommendedName>
        <fullName evidence="1">NADAR domain-containing protein</fullName>
    </recommendedName>
</protein>
<dbReference type="EMBL" id="CAIIXF020000007">
    <property type="protein sequence ID" value="CAH1789983.1"/>
    <property type="molecule type" value="Genomic_DNA"/>
</dbReference>
<dbReference type="InterPro" id="IPR012816">
    <property type="entry name" value="NADAR"/>
</dbReference>
<dbReference type="Pfam" id="PF08719">
    <property type="entry name" value="NADAR"/>
    <property type="match status" value="1"/>
</dbReference>
<reference evidence="2" key="1">
    <citation type="submission" date="2022-03" db="EMBL/GenBank/DDBJ databases">
        <authorList>
            <person name="Martin C."/>
        </authorList>
    </citation>
    <scope>NUCLEOTIDE SEQUENCE</scope>
</reference>
<feature type="non-terminal residue" evidence="2">
    <location>
        <position position="1"/>
    </location>
</feature>
<keyword evidence="3" id="KW-1185">Reference proteome</keyword>
<dbReference type="Gene3D" id="1.10.357.40">
    <property type="entry name" value="YbiA-like"/>
    <property type="match status" value="1"/>
</dbReference>
<feature type="non-terminal residue" evidence="2">
    <location>
        <position position="263"/>
    </location>
</feature>
<evidence type="ECO:0000313" key="2">
    <source>
        <dbReference type="EMBL" id="CAH1789983.1"/>
    </source>
</evidence>
<feature type="domain" description="NADAR" evidence="1">
    <location>
        <begin position="142"/>
        <end position="262"/>
    </location>
</feature>
<dbReference type="AlphaFoldDB" id="A0A8S4P951"/>
<evidence type="ECO:0000313" key="3">
    <source>
        <dbReference type="Proteomes" id="UP000749559"/>
    </source>
</evidence>
<dbReference type="InterPro" id="IPR037238">
    <property type="entry name" value="YbiA-like_sf"/>
</dbReference>
<dbReference type="Proteomes" id="UP000749559">
    <property type="component" value="Unassembled WGS sequence"/>
</dbReference>
<dbReference type="OrthoDB" id="206452at2759"/>
<accession>A0A8S4P951</accession>
<comment type="caution">
    <text evidence="2">The sequence shown here is derived from an EMBL/GenBank/DDBJ whole genome shotgun (WGS) entry which is preliminary data.</text>
</comment>
<dbReference type="CDD" id="cd15457">
    <property type="entry name" value="NADAR"/>
    <property type="match status" value="1"/>
</dbReference>
<evidence type="ECO:0000259" key="1">
    <source>
        <dbReference type="Pfam" id="PF08719"/>
    </source>
</evidence>
<organism evidence="2 3">
    <name type="scientific">Owenia fusiformis</name>
    <name type="common">Polychaete worm</name>
    <dbReference type="NCBI Taxonomy" id="6347"/>
    <lineage>
        <taxon>Eukaryota</taxon>
        <taxon>Metazoa</taxon>
        <taxon>Spiralia</taxon>
        <taxon>Lophotrochozoa</taxon>
        <taxon>Annelida</taxon>
        <taxon>Polychaeta</taxon>
        <taxon>Sedentaria</taxon>
        <taxon>Canalipalpata</taxon>
        <taxon>Sabellida</taxon>
        <taxon>Oweniida</taxon>
        <taxon>Oweniidae</taxon>
        <taxon>Owenia</taxon>
    </lineage>
</organism>
<gene>
    <name evidence="2" type="ORF">OFUS_LOCUS15253</name>
</gene>
<proteinExistence type="predicted"/>
<name>A0A8S4P951_OWEFU</name>
<dbReference type="SUPFAM" id="SSF143990">
    <property type="entry name" value="YbiA-like"/>
    <property type="match status" value="1"/>
</dbReference>
<sequence>EADNIRFERVHRIPLGPKSKYKFTRTLTAKFLWYQDRENVWKQRFKLKNHKGVFMSDSLPAEAERNRQILLPIFKKAKSLNRKCTLYADTLSLDGVRYKVRDLHKLPSDLLPLQSTVRTEGDISLYNDQVSPLGATHECVFNEKGVTYNSLAQYISASKAKYLDDPNAVDVIMMIKNQKMCHHMSNLTATPTKLNSWNKNLEDVLKKGNYLKFSQNPYLKAILKSTGTKTLGECNPHNELTGTGFKLSDKDAFNPNKWKGRNF</sequence>